<name>A0ABU8TRR2_9HYPH</name>
<reference evidence="1 2" key="1">
    <citation type="submission" date="2024-02" db="EMBL/GenBank/DDBJ databases">
        <title>Roseibium algae sp. nov., isolated from marine alga (Grateloupia sp.), showing potential in myo-inositol conversion.</title>
        <authorList>
            <person name="Wang Y."/>
        </authorList>
    </citation>
    <scope>NUCLEOTIDE SEQUENCE [LARGE SCALE GENOMIC DNA]</scope>
    <source>
        <strain evidence="1 2">H3510</strain>
    </source>
</reference>
<dbReference type="EMBL" id="JBAKIA010000030">
    <property type="protein sequence ID" value="MEJ8476857.1"/>
    <property type="molecule type" value="Genomic_DNA"/>
</dbReference>
<protein>
    <recommendedName>
        <fullName evidence="3">DKNYY family protein</fullName>
    </recommendedName>
</protein>
<dbReference type="Proteomes" id="UP001385499">
    <property type="component" value="Unassembled WGS sequence"/>
</dbReference>
<evidence type="ECO:0000313" key="2">
    <source>
        <dbReference type="Proteomes" id="UP001385499"/>
    </source>
</evidence>
<organism evidence="1 2">
    <name type="scientific">Roseibium algae</name>
    <dbReference type="NCBI Taxonomy" id="3123038"/>
    <lineage>
        <taxon>Bacteria</taxon>
        <taxon>Pseudomonadati</taxon>
        <taxon>Pseudomonadota</taxon>
        <taxon>Alphaproteobacteria</taxon>
        <taxon>Hyphomicrobiales</taxon>
        <taxon>Stappiaceae</taxon>
        <taxon>Roseibium</taxon>
    </lineage>
</organism>
<dbReference type="SUPFAM" id="SSF82171">
    <property type="entry name" value="DPP6 N-terminal domain-like"/>
    <property type="match status" value="1"/>
</dbReference>
<dbReference type="RefSeq" id="WP_340277670.1">
    <property type="nucleotide sequence ID" value="NZ_JBAKIA010000030.1"/>
</dbReference>
<gene>
    <name evidence="1" type="ORF">V6575_22500</name>
</gene>
<evidence type="ECO:0000313" key="1">
    <source>
        <dbReference type="EMBL" id="MEJ8476857.1"/>
    </source>
</evidence>
<proteinExistence type="predicted"/>
<accession>A0ABU8TRR2</accession>
<sequence>MLKQSKLHIIPSRLGLQKISFFRQRWLYLFGSLILISSCNSNDFVHLGFFHTNGDLYAYSLAKKDLHAEIFVADQNNKIIKKFSSPDYTYTYGYFSNEKFYYIVAGKPPSKSSLYSCDLGFKKCSRVFSISRGISNPIVLEDGTIFFQKSENCGGDKFYYFKSSFLEPKVFIDECFFGLGMSVLYDGKIYFSGRSADEKIRTDKLEEKLEYAKYIDLSTGDVIKIDGNGKIESLRSYHIVIEDDKLKIYYKADLVGGSFNYHTCVETFENTYCDNSIESTYPAVFDGAVYFATLNRLEMSLDLQKIILENENGER</sequence>
<comment type="caution">
    <text evidence="1">The sequence shown here is derived from an EMBL/GenBank/DDBJ whole genome shotgun (WGS) entry which is preliminary data.</text>
</comment>
<keyword evidence="2" id="KW-1185">Reference proteome</keyword>
<evidence type="ECO:0008006" key="3">
    <source>
        <dbReference type="Google" id="ProtNLM"/>
    </source>
</evidence>